<reference evidence="3" key="1">
    <citation type="submission" date="2009-05" db="EMBL/GenBank/DDBJ databases">
        <title>Complete sequence of Tolumonas auensis DSM 9187.</title>
        <authorList>
            <consortium name="US DOE Joint Genome Institute"/>
            <person name="Lucas S."/>
            <person name="Copeland A."/>
            <person name="Lapidus A."/>
            <person name="Glavina del Rio T."/>
            <person name="Tice H."/>
            <person name="Bruce D."/>
            <person name="Goodwin L."/>
            <person name="Pitluck S."/>
            <person name="Chertkov O."/>
            <person name="Brettin T."/>
            <person name="Detter J.C."/>
            <person name="Han C."/>
            <person name="Larimer F."/>
            <person name="Land M."/>
            <person name="Hauser L."/>
            <person name="Kyrpides N."/>
            <person name="Mikhailova N."/>
            <person name="Spring S."/>
            <person name="Beller H."/>
        </authorList>
    </citation>
    <scope>NUCLEOTIDE SEQUENCE [LARGE SCALE GENOMIC DNA]</scope>
    <source>
        <strain evidence="3">DSM 9187 / TA4</strain>
    </source>
</reference>
<dbReference type="STRING" id="595494.Tola_1129"/>
<reference evidence="2 3" key="2">
    <citation type="journal article" date="2011" name="Stand. Genomic Sci.">
        <title>Complete genome sequence of Tolumonas auensis type strain (TA 4).</title>
        <authorList>
            <person name="Chertkov O."/>
            <person name="Copeland A."/>
            <person name="Lucas S."/>
            <person name="Lapidus A."/>
            <person name="Berry K.W."/>
            <person name="Detter J.C."/>
            <person name="Del Rio T.G."/>
            <person name="Hammon N."/>
            <person name="Dalin E."/>
            <person name="Tice H."/>
            <person name="Pitluck S."/>
            <person name="Richardson P."/>
            <person name="Bruce D."/>
            <person name="Goodwin L."/>
            <person name="Han C."/>
            <person name="Tapia R."/>
            <person name="Saunders E."/>
            <person name="Schmutz J."/>
            <person name="Brettin T."/>
            <person name="Larimer F."/>
            <person name="Land M."/>
            <person name="Hauser L."/>
            <person name="Spring S."/>
            <person name="Rohde M."/>
            <person name="Kyrpides N.C."/>
            <person name="Ivanova N."/>
            <person name="Goker M."/>
            <person name="Beller H.R."/>
            <person name="Klenk H.P."/>
            <person name="Woyke T."/>
        </authorList>
    </citation>
    <scope>NUCLEOTIDE SEQUENCE [LARGE SCALE GENOMIC DNA]</scope>
    <source>
        <strain evidence="3">DSM 9187 / TA4</strain>
    </source>
</reference>
<dbReference type="eggNOG" id="COG1876">
    <property type="taxonomic scope" value="Bacteria"/>
</dbReference>
<dbReference type="HOGENOM" id="CLU_081855_0_0_6"/>
<dbReference type="AlphaFoldDB" id="C4LDF9"/>
<keyword evidence="2" id="KW-0645">Protease</keyword>
<dbReference type="InterPro" id="IPR009045">
    <property type="entry name" value="Zn_M74/Hedgehog-like"/>
</dbReference>
<keyword evidence="2" id="KW-0378">Hydrolase</keyword>
<dbReference type="InterPro" id="IPR052179">
    <property type="entry name" value="DD-CPase-like"/>
</dbReference>
<dbReference type="RefSeq" id="WP_012729354.1">
    <property type="nucleotide sequence ID" value="NC_012691.1"/>
</dbReference>
<dbReference type="SUPFAM" id="SSF55166">
    <property type="entry name" value="Hedgehog/DD-peptidase"/>
    <property type="match status" value="1"/>
</dbReference>
<keyword evidence="2" id="KW-0121">Carboxypeptidase</keyword>
<evidence type="ECO:0000313" key="2">
    <source>
        <dbReference type="EMBL" id="ACQ92755.1"/>
    </source>
</evidence>
<dbReference type="PANTHER" id="PTHR34385:SF1">
    <property type="entry name" value="PEPTIDOGLYCAN L-ALANYL-D-GLUTAMATE ENDOPEPTIDASE CWLK"/>
    <property type="match status" value="1"/>
</dbReference>
<organism evidence="2 3">
    <name type="scientific">Tolumonas auensis (strain DSM 9187 / NBRC 110442 / TA 4)</name>
    <dbReference type="NCBI Taxonomy" id="595494"/>
    <lineage>
        <taxon>Bacteria</taxon>
        <taxon>Pseudomonadati</taxon>
        <taxon>Pseudomonadota</taxon>
        <taxon>Gammaproteobacteria</taxon>
        <taxon>Aeromonadales</taxon>
        <taxon>Aeromonadaceae</taxon>
        <taxon>Tolumonas</taxon>
    </lineage>
</organism>
<sequence>MIKPELVGLDNSALCPVTAGHFLTSATAAAFQRMYQAALSDGINIAIASSYRSFERQSMIWNRKFRGESSVLDSEGTPITEWLSLSEQARIFAILRWSALPGASRHHWGTDLDIYAPDLLPEGQKLQLTPDEYDEKHGYFGTLTTWLNEHMHAFGFFRPYAADNGGVAPEPWHLSYYSEAEQLQQQLTLEMLQEVLIQNPLEGQTQILQLLPQIREQFIMNICEEDSL</sequence>
<gene>
    <name evidence="2" type="ordered locus">Tola_1129</name>
</gene>
<name>C4LDF9_TOLAT</name>
<dbReference type="GO" id="GO:0004180">
    <property type="term" value="F:carboxypeptidase activity"/>
    <property type="evidence" value="ECO:0007669"/>
    <property type="project" value="UniProtKB-KW"/>
</dbReference>
<dbReference type="CDD" id="cd14847">
    <property type="entry name" value="DD-carboxypeptidase_like"/>
    <property type="match status" value="1"/>
</dbReference>
<proteinExistence type="predicted"/>
<dbReference type="GO" id="GO:0006508">
    <property type="term" value="P:proteolysis"/>
    <property type="evidence" value="ECO:0007669"/>
    <property type="project" value="InterPro"/>
</dbReference>
<feature type="domain" description="D-alanyl-D-alanine carboxypeptidase-like core" evidence="1">
    <location>
        <begin position="21"/>
        <end position="177"/>
    </location>
</feature>
<evidence type="ECO:0000259" key="1">
    <source>
        <dbReference type="Pfam" id="PF02557"/>
    </source>
</evidence>
<protein>
    <submittedName>
        <fullName evidence="2">Peptidase M15B and M15C DD-carboxypeptidase VanY/endolysin</fullName>
    </submittedName>
</protein>
<evidence type="ECO:0000313" key="3">
    <source>
        <dbReference type="Proteomes" id="UP000009073"/>
    </source>
</evidence>
<dbReference type="Proteomes" id="UP000009073">
    <property type="component" value="Chromosome"/>
</dbReference>
<accession>C4LDF9</accession>
<keyword evidence="3" id="KW-1185">Reference proteome</keyword>
<dbReference type="OrthoDB" id="9792074at2"/>
<dbReference type="Gene3D" id="3.30.1380.10">
    <property type="match status" value="1"/>
</dbReference>
<dbReference type="PANTHER" id="PTHR34385">
    <property type="entry name" value="D-ALANYL-D-ALANINE CARBOXYPEPTIDASE"/>
    <property type="match status" value="1"/>
</dbReference>
<dbReference type="InterPro" id="IPR003709">
    <property type="entry name" value="VanY-like_core_dom"/>
</dbReference>
<dbReference type="EMBL" id="CP001616">
    <property type="protein sequence ID" value="ACQ92755.1"/>
    <property type="molecule type" value="Genomic_DNA"/>
</dbReference>
<dbReference type="Pfam" id="PF02557">
    <property type="entry name" value="VanY"/>
    <property type="match status" value="1"/>
</dbReference>
<dbReference type="KEGG" id="tau:Tola_1129"/>